<sequence length="88" mass="10005">MTYLFTKQGCGKCDWIKSHVDLQSLNGVTVMQLDHENIEALAMLAYYECVSLSEKQLPILVSDAREVITGAGHIRRYLETHCKRCDTN</sequence>
<organism evidence="1 2">
    <name type="scientific">Desulfomonile tiedjei</name>
    <dbReference type="NCBI Taxonomy" id="2358"/>
    <lineage>
        <taxon>Bacteria</taxon>
        <taxon>Pseudomonadati</taxon>
        <taxon>Thermodesulfobacteriota</taxon>
        <taxon>Desulfomonilia</taxon>
        <taxon>Desulfomonilales</taxon>
        <taxon>Desulfomonilaceae</taxon>
        <taxon>Desulfomonile</taxon>
    </lineage>
</organism>
<name>A0A9D6V067_9BACT</name>
<protein>
    <recommendedName>
        <fullName evidence="3">Glutaredoxin</fullName>
    </recommendedName>
</protein>
<gene>
    <name evidence="1" type="ORF">HY912_09155</name>
</gene>
<dbReference type="AlphaFoldDB" id="A0A9D6V067"/>
<dbReference type="Proteomes" id="UP000807825">
    <property type="component" value="Unassembled WGS sequence"/>
</dbReference>
<evidence type="ECO:0000313" key="1">
    <source>
        <dbReference type="EMBL" id="MBI5249650.1"/>
    </source>
</evidence>
<dbReference type="EMBL" id="JACRDE010000249">
    <property type="protein sequence ID" value="MBI5249650.1"/>
    <property type="molecule type" value="Genomic_DNA"/>
</dbReference>
<comment type="caution">
    <text evidence="1">The sequence shown here is derived from an EMBL/GenBank/DDBJ whole genome shotgun (WGS) entry which is preliminary data.</text>
</comment>
<reference evidence="1" key="1">
    <citation type="submission" date="2020-07" db="EMBL/GenBank/DDBJ databases">
        <title>Huge and variable diversity of episymbiotic CPR bacteria and DPANN archaea in groundwater ecosystems.</title>
        <authorList>
            <person name="He C.Y."/>
            <person name="Keren R."/>
            <person name="Whittaker M."/>
            <person name="Farag I.F."/>
            <person name="Doudna J."/>
            <person name="Cate J.H.D."/>
            <person name="Banfield J.F."/>
        </authorList>
    </citation>
    <scope>NUCLEOTIDE SEQUENCE</scope>
    <source>
        <strain evidence="1">NC_groundwater_1664_Pr3_B-0.1um_52_9</strain>
    </source>
</reference>
<evidence type="ECO:0008006" key="3">
    <source>
        <dbReference type="Google" id="ProtNLM"/>
    </source>
</evidence>
<accession>A0A9D6V067</accession>
<proteinExistence type="predicted"/>
<evidence type="ECO:0000313" key="2">
    <source>
        <dbReference type="Proteomes" id="UP000807825"/>
    </source>
</evidence>